<dbReference type="Gene3D" id="3.40.50.720">
    <property type="entry name" value="NAD(P)-binding Rossmann-like Domain"/>
    <property type="match status" value="1"/>
</dbReference>
<evidence type="ECO:0000256" key="2">
    <source>
        <dbReference type="ARBA" id="ARBA00023002"/>
    </source>
</evidence>
<comment type="similarity">
    <text evidence="1">Belongs to the short-chain dehydrogenases/reductases (SDR) family.</text>
</comment>
<dbReference type="Pfam" id="PF00106">
    <property type="entry name" value="adh_short"/>
    <property type="match status" value="1"/>
</dbReference>
<evidence type="ECO:0000256" key="1">
    <source>
        <dbReference type="ARBA" id="ARBA00006484"/>
    </source>
</evidence>
<accession>A0A9W8Y3B0</accession>
<keyword evidence="4" id="KW-1185">Reference proteome</keyword>
<dbReference type="GO" id="GO:0016491">
    <property type="term" value="F:oxidoreductase activity"/>
    <property type="evidence" value="ECO:0007669"/>
    <property type="project" value="UniProtKB-KW"/>
</dbReference>
<dbReference type="InterPro" id="IPR002347">
    <property type="entry name" value="SDR_fam"/>
</dbReference>
<evidence type="ECO:0000313" key="3">
    <source>
        <dbReference type="EMBL" id="KAJ4365905.1"/>
    </source>
</evidence>
<evidence type="ECO:0000313" key="4">
    <source>
        <dbReference type="Proteomes" id="UP001140560"/>
    </source>
</evidence>
<reference evidence="3" key="1">
    <citation type="submission" date="2022-10" db="EMBL/GenBank/DDBJ databases">
        <title>Tapping the CABI collections for fungal endophytes: first genome assemblies for Collariella, Neodidymelliopsis, Ascochyta clinopodiicola, Didymella pomorum, Didymosphaeria variabile, Neocosmospora piperis and Neocucurbitaria cava.</title>
        <authorList>
            <person name="Hill R."/>
        </authorList>
    </citation>
    <scope>NUCLEOTIDE SEQUENCE</scope>
    <source>
        <strain evidence="3">IMI 356814</strain>
    </source>
</reference>
<protein>
    <recommendedName>
        <fullName evidence="5">NAD(P)-binding protein</fullName>
    </recommendedName>
</protein>
<comment type="caution">
    <text evidence="3">The sequence shown here is derived from an EMBL/GenBank/DDBJ whole genome shotgun (WGS) entry which is preliminary data.</text>
</comment>
<dbReference type="PRINTS" id="PR00081">
    <property type="entry name" value="GDHRDH"/>
</dbReference>
<dbReference type="SUPFAM" id="SSF51735">
    <property type="entry name" value="NAD(P)-binding Rossmann-fold domains"/>
    <property type="match status" value="1"/>
</dbReference>
<name>A0A9W8Y3B0_9PLEO</name>
<dbReference type="Proteomes" id="UP001140560">
    <property type="component" value="Unassembled WGS sequence"/>
</dbReference>
<dbReference type="OrthoDB" id="542013at2759"/>
<keyword evidence="2" id="KW-0560">Oxidoreductase</keyword>
<dbReference type="PANTHER" id="PTHR24320">
    <property type="entry name" value="RETINOL DEHYDROGENASE"/>
    <property type="match status" value="1"/>
</dbReference>
<proteinExistence type="inferred from homology"/>
<dbReference type="InterPro" id="IPR036291">
    <property type="entry name" value="NAD(P)-bd_dom_sf"/>
</dbReference>
<dbReference type="AlphaFoldDB" id="A0A9W8Y3B0"/>
<sequence>MSAYKTSILVTGGTQGLGYQTALKLAKQQPSTLIVIASRTETDKAAERINKALKQSNVIYMALDLGSLAKVRDFAQRWDAAGHSPIQALVLNAGLQFPGGIEYTEDGIEKSFGINHVGHALLFHLLVPRLTNDARIVVVASSVHDPAKKWGLTPAYTTPEGVAHPSPEAIKASNGRDRYATSKVANVLWTIALGRHLASSPNHKEKTVVVLDPGLMFPTHLSRDAAWLVKFLSLHVAHHLVPVLKILVNDNINTATESGGNLAWLAVGDGVRGKKGVYFEKRKETEPSKQAVQEELQEDLWRWTIETVAQSPEEKERFTSVA</sequence>
<organism evidence="3 4">
    <name type="scientific">Neocucurbitaria cava</name>
    <dbReference type="NCBI Taxonomy" id="798079"/>
    <lineage>
        <taxon>Eukaryota</taxon>
        <taxon>Fungi</taxon>
        <taxon>Dikarya</taxon>
        <taxon>Ascomycota</taxon>
        <taxon>Pezizomycotina</taxon>
        <taxon>Dothideomycetes</taxon>
        <taxon>Pleosporomycetidae</taxon>
        <taxon>Pleosporales</taxon>
        <taxon>Pleosporineae</taxon>
        <taxon>Cucurbitariaceae</taxon>
        <taxon>Neocucurbitaria</taxon>
    </lineage>
</organism>
<dbReference type="EMBL" id="JAPEUY010000015">
    <property type="protein sequence ID" value="KAJ4365905.1"/>
    <property type="molecule type" value="Genomic_DNA"/>
</dbReference>
<dbReference type="PANTHER" id="PTHR24320:SF152">
    <property type="entry name" value="SHORT-CHAIN DEHYDROGENASE_REDUCTASE FAMILY PROTEIN"/>
    <property type="match status" value="1"/>
</dbReference>
<evidence type="ECO:0008006" key="5">
    <source>
        <dbReference type="Google" id="ProtNLM"/>
    </source>
</evidence>
<gene>
    <name evidence="3" type="ORF">N0V83_008527</name>
</gene>